<protein>
    <submittedName>
        <fullName evidence="1">Cro/Cl family transcriptional regulator</fullName>
    </submittedName>
</protein>
<evidence type="ECO:0000313" key="2">
    <source>
        <dbReference type="Proteomes" id="UP000061665"/>
    </source>
</evidence>
<dbReference type="InterPro" id="IPR010982">
    <property type="entry name" value="Lambda_DNA-bd_dom_sf"/>
</dbReference>
<name>A0AB73FUP8_9BURK</name>
<dbReference type="AlphaFoldDB" id="A0AB73FUP8"/>
<organism evidence="1 2">
    <name type="scientific">Burkholderia ubonensis</name>
    <dbReference type="NCBI Taxonomy" id="101571"/>
    <lineage>
        <taxon>Bacteria</taxon>
        <taxon>Pseudomonadati</taxon>
        <taxon>Pseudomonadota</taxon>
        <taxon>Betaproteobacteria</taxon>
        <taxon>Burkholderiales</taxon>
        <taxon>Burkholderiaceae</taxon>
        <taxon>Burkholderia</taxon>
        <taxon>Burkholderia cepacia complex</taxon>
    </lineage>
</organism>
<evidence type="ECO:0000313" key="1">
    <source>
        <dbReference type="EMBL" id="KVM23339.1"/>
    </source>
</evidence>
<reference evidence="1 2" key="1">
    <citation type="submission" date="2015-11" db="EMBL/GenBank/DDBJ databases">
        <title>Expanding the genomic diversity of Burkholderia species for the development of highly accurate diagnostics.</title>
        <authorList>
            <person name="Sahl J."/>
            <person name="Keim P."/>
            <person name="Wagner D."/>
        </authorList>
    </citation>
    <scope>NUCLEOTIDE SEQUENCE [LARGE SCALE GENOMIC DNA]</scope>
    <source>
        <strain evidence="1 2">MSMB2058</strain>
    </source>
</reference>
<dbReference type="Proteomes" id="UP000061665">
    <property type="component" value="Unassembled WGS sequence"/>
</dbReference>
<proteinExistence type="predicted"/>
<dbReference type="RefSeq" id="WP_059723864.1">
    <property type="nucleotide sequence ID" value="NZ_LOYI01000038.1"/>
</dbReference>
<dbReference type="SUPFAM" id="SSF47413">
    <property type="entry name" value="lambda repressor-like DNA-binding domains"/>
    <property type="match status" value="1"/>
</dbReference>
<gene>
    <name evidence="1" type="ORF">WJ53_17825</name>
</gene>
<sequence>MDLRTYLDGERGRLVKLAEAIGAHTSDLSAWANRKRPVPIPFGWPIEIATLGVVGRLDLFSADVIRKVWPDLAQPKEVA</sequence>
<dbReference type="Gene3D" id="1.10.260.40">
    <property type="entry name" value="lambda repressor-like DNA-binding domains"/>
    <property type="match status" value="1"/>
</dbReference>
<comment type="caution">
    <text evidence="1">The sequence shown here is derived from an EMBL/GenBank/DDBJ whole genome shotgun (WGS) entry which is preliminary data.</text>
</comment>
<accession>A0AB73FUP8</accession>
<dbReference type="GO" id="GO:0003677">
    <property type="term" value="F:DNA binding"/>
    <property type="evidence" value="ECO:0007669"/>
    <property type="project" value="InterPro"/>
</dbReference>
<dbReference type="EMBL" id="LOZE01000121">
    <property type="protein sequence ID" value="KVM23339.1"/>
    <property type="molecule type" value="Genomic_DNA"/>
</dbReference>